<dbReference type="InterPro" id="IPR038770">
    <property type="entry name" value="Na+/solute_symporter_sf"/>
</dbReference>
<evidence type="ECO:0000313" key="10">
    <source>
        <dbReference type="Proteomes" id="UP000272464"/>
    </source>
</evidence>
<dbReference type="Pfam" id="PF03547">
    <property type="entry name" value="Mem_trans"/>
    <property type="match status" value="1"/>
</dbReference>
<evidence type="ECO:0000256" key="3">
    <source>
        <dbReference type="ARBA" id="ARBA00022448"/>
    </source>
</evidence>
<feature type="transmembrane region" description="Helical" evidence="8">
    <location>
        <begin position="123"/>
        <end position="145"/>
    </location>
</feature>
<dbReference type="InterPro" id="IPR004776">
    <property type="entry name" value="Mem_transp_PIN-like"/>
</dbReference>
<feature type="transmembrane region" description="Helical" evidence="8">
    <location>
        <begin position="6"/>
        <end position="23"/>
    </location>
</feature>
<keyword evidence="5 8" id="KW-0812">Transmembrane</keyword>
<comment type="subcellular location">
    <subcellularLocation>
        <location evidence="1">Cell membrane</location>
        <topology evidence="1">Multi-pass membrane protein</topology>
    </subcellularLocation>
</comment>
<feature type="transmembrane region" description="Helical" evidence="8">
    <location>
        <begin position="195"/>
        <end position="215"/>
    </location>
</feature>
<proteinExistence type="inferred from homology"/>
<comment type="caution">
    <text evidence="9">The sequence shown here is derived from an EMBL/GenBank/DDBJ whole genome shotgun (WGS) entry which is preliminary data.</text>
</comment>
<keyword evidence="6 8" id="KW-1133">Transmembrane helix</keyword>
<gene>
    <name evidence="9" type="ORF">EJP77_11805</name>
</gene>
<dbReference type="Gene3D" id="1.20.1530.20">
    <property type="match status" value="2"/>
</dbReference>
<dbReference type="PANTHER" id="PTHR36838:SF1">
    <property type="entry name" value="SLR1864 PROTEIN"/>
    <property type="match status" value="1"/>
</dbReference>
<dbReference type="RefSeq" id="WP_127199446.1">
    <property type="nucleotide sequence ID" value="NZ_RZNX01000004.1"/>
</dbReference>
<name>A0A3S1JMW2_9BACL</name>
<protein>
    <submittedName>
        <fullName evidence="9">AEC family transporter</fullName>
    </submittedName>
</protein>
<keyword evidence="4" id="KW-1003">Cell membrane</keyword>
<organism evidence="9 10">
    <name type="scientific">Paenibacillus zeisoli</name>
    <dbReference type="NCBI Taxonomy" id="2496267"/>
    <lineage>
        <taxon>Bacteria</taxon>
        <taxon>Bacillati</taxon>
        <taxon>Bacillota</taxon>
        <taxon>Bacilli</taxon>
        <taxon>Bacillales</taxon>
        <taxon>Paenibacillaceae</taxon>
        <taxon>Paenibacillus</taxon>
    </lineage>
</organism>
<feature type="transmembrane region" description="Helical" evidence="8">
    <location>
        <begin position="166"/>
        <end position="183"/>
    </location>
</feature>
<evidence type="ECO:0000256" key="7">
    <source>
        <dbReference type="ARBA" id="ARBA00023136"/>
    </source>
</evidence>
<evidence type="ECO:0000256" key="4">
    <source>
        <dbReference type="ARBA" id="ARBA00022475"/>
    </source>
</evidence>
<evidence type="ECO:0000256" key="1">
    <source>
        <dbReference type="ARBA" id="ARBA00004651"/>
    </source>
</evidence>
<comment type="similarity">
    <text evidence="2">Belongs to the auxin efflux carrier (TC 2.A.69) family.</text>
</comment>
<keyword evidence="3" id="KW-0813">Transport</keyword>
<dbReference type="GO" id="GO:0055085">
    <property type="term" value="P:transmembrane transport"/>
    <property type="evidence" value="ECO:0007669"/>
    <property type="project" value="InterPro"/>
</dbReference>
<dbReference type="OrthoDB" id="527159at2"/>
<dbReference type="Proteomes" id="UP000272464">
    <property type="component" value="Unassembled WGS sequence"/>
</dbReference>
<evidence type="ECO:0000313" key="9">
    <source>
        <dbReference type="EMBL" id="RUT30514.1"/>
    </source>
</evidence>
<feature type="transmembrane region" description="Helical" evidence="8">
    <location>
        <begin position="227"/>
        <end position="260"/>
    </location>
</feature>
<dbReference type="GO" id="GO:0005886">
    <property type="term" value="C:plasma membrane"/>
    <property type="evidence" value="ECO:0007669"/>
    <property type="project" value="UniProtKB-SubCell"/>
</dbReference>
<reference evidence="9 10" key="1">
    <citation type="submission" date="2018-12" db="EMBL/GenBank/DDBJ databases">
        <authorList>
            <person name="Sun L."/>
            <person name="Chen Z."/>
        </authorList>
    </citation>
    <scope>NUCLEOTIDE SEQUENCE [LARGE SCALE GENOMIC DNA]</scope>
    <source>
        <strain evidence="9 10">3-5-3</strain>
    </source>
</reference>
<keyword evidence="10" id="KW-1185">Reference proteome</keyword>
<feature type="transmembrane region" description="Helical" evidence="8">
    <location>
        <begin position="59"/>
        <end position="81"/>
    </location>
</feature>
<evidence type="ECO:0000256" key="8">
    <source>
        <dbReference type="SAM" id="Phobius"/>
    </source>
</evidence>
<dbReference type="PANTHER" id="PTHR36838">
    <property type="entry name" value="AUXIN EFFLUX CARRIER FAMILY PROTEIN"/>
    <property type="match status" value="1"/>
</dbReference>
<feature type="transmembrane region" description="Helical" evidence="8">
    <location>
        <begin position="280"/>
        <end position="301"/>
    </location>
</feature>
<accession>A0A3S1JMW2</accession>
<sequence length="306" mass="33053">MMILYTFYHIIIPILIPVGIGALLHRKFRFDLTGFSKLILYYYVPALAFVKIYEARLSASLLFSVIGFLLLQFVAVVLIGLVTSRMLHHPRPLAASFSNSISLTNNGNVGIPVNALAFKQDPFAMSVQIIVVVFELFATFTYGLLNASKATAGLRSSLIQFAKMPVLYAIIAGTALHLLNVQIPDPILSPLSDIASGMLSFALVSIGAQIASAKLHRNTSTVLLSSMIRLVIAPIVAYGIIHILNIQGITAQALFIASAIPTSRNSASLALEYGNEPEFAAQAVLVSMLLSSITLTFVINLSQTLF</sequence>
<evidence type="ECO:0000256" key="5">
    <source>
        <dbReference type="ARBA" id="ARBA00022692"/>
    </source>
</evidence>
<evidence type="ECO:0000256" key="2">
    <source>
        <dbReference type="ARBA" id="ARBA00010145"/>
    </source>
</evidence>
<dbReference type="AlphaFoldDB" id="A0A3S1JMW2"/>
<dbReference type="EMBL" id="RZNX01000004">
    <property type="protein sequence ID" value="RUT30514.1"/>
    <property type="molecule type" value="Genomic_DNA"/>
</dbReference>
<keyword evidence="7 8" id="KW-0472">Membrane</keyword>
<feature type="transmembrane region" description="Helical" evidence="8">
    <location>
        <begin position="35"/>
        <end position="53"/>
    </location>
</feature>
<evidence type="ECO:0000256" key="6">
    <source>
        <dbReference type="ARBA" id="ARBA00022989"/>
    </source>
</evidence>